<sequence length="153" mass="17321">MALGQDLVVPTIGHKCLPVLQTFNSCSDGWHSWLVFTVHVHKFFLSQISNFHCSFVPLMSSGCLERRNKWNHSTLDNLTDRVLNLHGSFHGFVLYIHSACKGCLPGLSSAQIGWTVSPLETCERSLFDSLLHHHPTLNSDSCENRIPQRFYRG</sequence>
<name>A0A834GZB8_RHOSS</name>
<protein>
    <submittedName>
        <fullName evidence="1">Uncharacterized protein</fullName>
    </submittedName>
</protein>
<dbReference type="AlphaFoldDB" id="A0A834GZB8"/>
<evidence type="ECO:0000313" key="2">
    <source>
        <dbReference type="Proteomes" id="UP000626092"/>
    </source>
</evidence>
<keyword evidence="2" id="KW-1185">Reference proteome</keyword>
<proteinExistence type="predicted"/>
<dbReference type="Proteomes" id="UP000626092">
    <property type="component" value="Unassembled WGS sequence"/>
</dbReference>
<comment type="caution">
    <text evidence="1">The sequence shown here is derived from an EMBL/GenBank/DDBJ whole genome shotgun (WGS) entry which is preliminary data.</text>
</comment>
<reference evidence="1" key="1">
    <citation type="submission" date="2019-11" db="EMBL/GenBank/DDBJ databases">
        <authorList>
            <person name="Liu Y."/>
            <person name="Hou J."/>
            <person name="Li T.-Q."/>
            <person name="Guan C.-H."/>
            <person name="Wu X."/>
            <person name="Wu H.-Z."/>
            <person name="Ling F."/>
            <person name="Zhang R."/>
            <person name="Shi X.-G."/>
            <person name="Ren J.-P."/>
            <person name="Chen E.-F."/>
            <person name="Sun J.-M."/>
        </authorList>
    </citation>
    <scope>NUCLEOTIDE SEQUENCE</scope>
    <source>
        <strain evidence="1">Adult_tree_wgs_1</strain>
        <tissue evidence="1">Leaves</tissue>
    </source>
</reference>
<dbReference type="EMBL" id="WJXA01000005">
    <property type="protein sequence ID" value="KAF7143400.1"/>
    <property type="molecule type" value="Genomic_DNA"/>
</dbReference>
<accession>A0A834GZB8</accession>
<evidence type="ECO:0000313" key="1">
    <source>
        <dbReference type="EMBL" id="KAF7143400.1"/>
    </source>
</evidence>
<gene>
    <name evidence="1" type="ORF">RHSIM_Rhsim05G0122500</name>
</gene>
<organism evidence="1 2">
    <name type="scientific">Rhododendron simsii</name>
    <name type="common">Sims's rhododendron</name>
    <dbReference type="NCBI Taxonomy" id="118357"/>
    <lineage>
        <taxon>Eukaryota</taxon>
        <taxon>Viridiplantae</taxon>
        <taxon>Streptophyta</taxon>
        <taxon>Embryophyta</taxon>
        <taxon>Tracheophyta</taxon>
        <taxon>Spermatophyta</taxon>
        <taxon>Magnoliopsida</taxon>
        <taxon>eudicotyledons</taxon>
        <taxon>Gunneridae</taxon>
        <taxon>Pentapetalae</taxon>
        <taxon>asterids</taxon>
        <taxon>Ericales</taxon>
        <taxon>Ericaceae</taxon>
        <taxon>Ericoideae</taxon>
        <taxon>Rhodoreae</taxon>
        <taxon>Rhododendron</taxon>
    </lineage>
</organism>